<dbReference type="SUPFAM" id="SSF52833">
    <property type="entry name" value="Thioredoxin-like"/>
    <property type="match status" value="1"/>
</dbReference>
<dbReference type="PROSITE" id="PS50033">
    <property type="entry name" value="UBX"/>
    <property type="match status" value="1"/>
</dbReference>
<dbReference type="InterPro" id="IPR036249">
    <property type="entry name" value="Thioredoxin-like_sf"/>
</dbReference>
<feature type="domain" description="UBX" evidence="5">
    <location>
        <begin position="353"/>
        <end position="435"/>
    </location>
</feature>
<dbReference type="OrthoDB" id="1026733at2759"/>
<dbReference type="CDD" id="cd16120">
    <property type="entry name" value="UBX_UBXN3B"/>
    <property type="match status" value="1"/>
</dbReference>
<dbReference type="EMBL" id="AMQN01002883">
    <property type="status" value="NOT_ANNOTATED_CDS"/>
    <property type="molecule type" value="Genomic_DNA"/>
</dbReference>
<dbReference type="Gene3D" id="3.40.30.10">
    <property type="entry name" value="Glutaredoxin"/>
    <property type="match status" value="1"/>
</dbReference>
<evidence type="ECO:0000256" key="3">
    <source>
        <dbReference type="ARBA" id="ARBA00023054"/>
    </source>
</evidence>
<gene>
    <name evidence="6" type="ORF">CAPTEDRAFT_228273</name>
</gene>
<dbReference type="InterPro" id="IPR050730">
    <property type="entry name" value="UBX_domain-protein"/>
</dbReference>
<keyword evidence="3" id="KW-0175">Coiled coil</keyword>
<reference evidence="8" key="1">
    <citation type="submission" date="2012-12" db="EMBL/GenBank/DDBJ databases">
        <authorList>
            <person name="Hellsten U."/>
            <person name="Grimwood J."/>
            <person name="Chapman J.A."/>
            <person name="Shapiro H."/>
            <person name="Aerts A."/>
            <person name="Otillar R.P."/>
            <person name="Terry A.Y."/>
            <person name="Boore J.L."/>
            <person name="Simakov O."/>
            <person name="Marletaz F."/>
            <person name="Cho S.-J."/>
            <person name="Edsinger-Gonzales E."/>
            <person name="Havlak P."/>
            <person name="Kuo D.-H."/>
            <person name="Larsson T."/>
            <person name="Lv J."/>
            <person name="Arendt D."/>
            <person name="Savage R."/>
            <person name="Osoegawa K."/>
            <person name="de Jong P."/>
            <person name="Lindberg D.R."/>
            <person name="Seaver E.C."/>
            <person name="Weisblat D.A."/>
            <person name="Putnam N.H."/>
            <person name="Grigoriev I.V."/>
            <person name="Rokhsar D.S."/>
        </authorList>
    </citation>
    <scope>NUCLEOTIDE SEQUENCE</scope>
    <source>
        <strain evidence="8">I ESC-2004</strain>
    </source>
</reference>
<evidence type="ECO:0000313" key="7">
    <source>
        <dbReference type="EnsemblMetazoa" id="CapteP228273"/>
    </source>
</evidence>
<dbReference type="FunCoup" id="R7TKW1">
    <property type="interactions" value="2264"/>
</dbReference>
<evidence type="ECO:0000259" key="5">
    <source>
        <dbReference type="PROSITE" id="PS50033"/>
    </source>
</evidence>
<feature type="region of interest" description="Disordered" evidence="4">
    <location>
        <begin position="307"/>
        <end position="334"/>
    </location>
</feature>
<dbReference type="Proteomes" id="UP000014760">
    <property type="component" value="Unassembled WGS sequence"/>
</dbReference>
<organism evidence="6">
    <name type="scientific">Capitella teleta</name>
    <name type="common">Polychaete worm</name>
    <dbReference type="NCBI Taxonomy" id="283909"/>
    <lineage>
        <taxon>Eukaryota</taxon>
        <taxon>Metazoa</taxon>
        <taxon>Spiralia</taxon>
        <taxon>Lophotrochozoa</taxon>
        <taxon>Annelida</taxon>
        <taxon>Polychaeta</taxon>
        <taxon>Sedentaria</taxon>
        <taxon>Scolecida</taxon>
        <taxon>Capitellidae</taxon>
        <taxon>Capitella</taxon>
    </lineage>
</organism>
<dbReference type="HOGENOM" id="CLU_047924_0_0_1"/>
<dbReference type="InterPro" id="IPR006577">
    <property type="entry name" value="UAS"/>
</dbReference>
<keyword evidence="2" id="KW-0963">Cytoplasm</keyword>
<reference evidence="7" key="3">
    <citation type="submission" date="2015-06" db="UniProtKB">
        <authorList>
            <consortium name="EnsemblMetazoa"/>
        </authorList>
    </citation>
    <scope>IDENTIFICATION</scope>
</reference>
<dbReference type="CDD" id="cd14414">
    <property type="entry name" value="UBA_FAF2"/>
    <property type="match status" value="1"/>
</dbReference>
<evidence type="ECO:0000313" key="6">
    <source>
        <dbReference type="EMBL" id="ELT92191.1"/>
    </source>
</evidence>
<dbReference type="AlphaFoldDB" id="R7TKW1"/>
<dbReference type="Gene3D" id="1.10.8.10">
    <property type="entry name" value="DNA helicase RuvA subunit, C-terminal domain"/>
    <property type="match status" value="1"/>
</dbReference>
<comment type="subcellular location">
    <subcellularLocation>
        <location evidence="1">Cytoplasm</location>
    </subcellularLocation>
</comment>
<dbReference type="PANTHER" id="PTHR23322">
    <property type="entry name" value="FAS-ASSOCIATED PROTEIN"/>
    <property type="match status" value="1"/>
</dbReference>
<dbReference type="Pfam" id="PF21021">
    <property type="entry name" value="FAF1"/>
    <property type="match status" value="1"/>
</dbReference>
<dbReference type="OMA" id="ILIRHQW"/>
<keyword evidence="8" id="KW-1185">Reference proteome</keyword>
<evidence type="ECO:0000256" key="1">
    <source>
        <dbReference type="ARBA" id="ARBA00004496"/>
    </source>
</evidence>
<dbReference type="GO" id="GO:0036503">
    <property type="term" value="P:ERAD pathway"/>
    <property type="evidence" value="ECO:0007669"/>
    <property type="project" value="TreeGrafter"/>
</dbReference>
<dbReference type="InterPro" id="IPR054109">
    <property type="entry name" value="UBA_8"/>
</dbReference>
<dbReference type="GO" id="GO:0043130">
    <property type="term" value="F:ubiquitin binding"/>
    <property type="evidence" value="ECO:0007669"/>
    <property type="project" value="TreeGrafter"/>
</dbReference>
<dbReference type="SUPFAM" id="SSF54236">
    <property type="entry name" value="Ubiquitin-like"/>
    <property type="match status" value="1"/>
</dbReference>
<dbReference type="Pfam" id="PF22566">
    <property type="entry name" value="UBA_8"/>
    <property type="match status" value="1"/>
</dbReference>
<dbReference type="Gene3D" id="3.10.20.90">
    <property type="entry name" value="Phosphatidylinositol 3-kinase Catalytic Subunit, Chain A, domain 1"/>
    <property type="match status" value="1"/>
</dbReference>
<proteinExistence type="predicted"/>
<dbReference type="Pfam" id="PF00789">
    <property type="entry name" value="UBX"/>
    <property type="match status" value="1"/>
</dbReference>
<dbReference type="InterPro" id="IPR001012">
    <property type="entry name" value="UBX_dom"/>
</dbReference>
<evidence type="ECO:0000256" key="2">
    <source>
        <dbReference type="ARBA" id="ARBA00022490"/>
    </source>
</evidence>
<dbReference type="InterPro" id="IPR029071">
    <property type="entry name" value="Ubiquitin-like_domsf"/>
</dbReference>
<accession>R7TKW1</accession>
<reference evidence="6 8" key="2">
    <citation type="journal article" date="2013" name="Nature">
        <title>Insights into bilaterian evolution from three spiralian genomes.</title>
        <authorList>
            <person name="Simakov O."/>
            <person name="Marletaz F."/>
            <person name="Cho S.J."/>
            <person name="Edsinger-Gonzales E."/>
            <person name="Havlak P."/>
            <person name="Hellsten U."/>
            <person name="Kuo D.H."/>
            <person name="Larsson T."/>
            <person name="Lv J."/>
            <person name="Arendt D."/>
            <person name="Savage R."/>
            <person name="Osoegawa K."/>
            <person name="de Jong P."/>
            <person name="Grimwood J."/>
            <person name="Chapman J.A."/>
            <person name="Shapiro H."/>
            <person name="Aerts A."/>
            <person name="Otillar R.P."/>
            <person name="Terry A.Y."/>
            <person name="Boore J.L."/>
            <person name="Grigoriev I.V."/>
            <person name="Lindberg D.R."/>
            <person name="Seaver E.C."/>
            <person name="Weisblat D.A."/>
            <person name="Putnam N.H."/>
            <person name="Rokhsar D.S."/>
        </authorList>
    </citation>
    <scope>NUCLEOTIDE SEQUENCE</scope>
    <source>
        <strain evidence="6 8">I ESC-2004</strain>
    </source>
</reference>
<dbReference type="SMART" id="SM00594">
    <property type="entry name" value="UAS"/>
    <property type="match status" value="1"/>
</dbReference>
<evidence type="ECO:0000256" key="4">
    <source>
        <dbReference type="SAM" id="MobiDB-lite"/>
    </source>
</evidence>
<dbReference type="InterPro" id="IPR049483">
    <property type="entry name" value="FAF1_2-like_UAS"/>
</dbReference>
<dbReference type="PANTHER" id="PTHR23322:SF1">
    <property type="entry name" value="FAS-ASSOCIATED FACTOR 2"/>
    <property type="match status" value="1"/>
</dbReference>
<sequence length="440" mass="52005">MAEGVDLSAEQTEKLLQFQDLTGIDDIERCKQFLVTNNWDLEVAVQTRFGEQENRRNIYEDSDVDTERQPRIPVVNTNPSDQRVFTVMQHRPSGIFGWAFYLLSRFLDIFRFAFSLIRRDPRRYVTNPTQDVRDFISEFEDKYGPEHPPFHRGTYAEALNAAKRDLNFLMVYLHGDDHQDTPEFCRDTLTRADIKEFFSNQIVFWACSVNKPEGYRVSQALREVTYPFLALICLRQNRMTVIARFQGLMNPEELLEKVQRTIRDNESWLIAARADRDERNFNNQLRQEQDEAFLESLRADQEKERKKREEEELKEKEEEEERNKLLEEEREKEKLQRRKEQLRDELPAEPTSDDPNVIKILLKLPSGIRLERRFLKTHSLQHLHNYVLVHEAAPDDFQIVTNFPRRVLPTHPTDDVPIPPSFEDVGLGKSELLFVHDNTA</sequence>
<dbReference type="STRING" id="283909.R7TKW1"/>
<protein>
    <recommendedName>
        <fullName evidence="5">UBX domain-containing protein</fullName>
    </recommendedName>
</protein>
<dbReference type="GO" id="GO:0005783">
    <property type="term" value="C:endoplasmic reticulum"/>
    <property type="evidence" value="ECO:0007669"/>
    <property type="project" value="TreeGrafter"/>
</dbReference>
<dbReference type="EMBL" id="KB310235">
    <property type="protein sequence ID" value="ELT92191.1"/>
    <property type="molecule type" value="Genomic_DNA"/>
</dbReference>
<dbReference type="EnsemblMetazoa" id="CapteT228273">
    <property type="protein sequence ID" value="CapteP228273"/>
    <property type="gene ID" value="CapteG228273"/>
</dbReference>
<evidence type="ECO:0000313" key="8">
    <source>
        <dbReference type="Proteomes" id="UP000014760"/>
    </source>
</evidence>
<name>R7TKW1_CAPTE</name>